<feature type="domain" description="Globin" evidence="2">
    <location>
        <begin position="1"/>
        <end position="134"/>
    </location>
</feature>
<evidence type="ECO:0000259" key="2">
    <source>
        <dbReference type="PROSITE" id="PS01033"/>
    </source>
</evidence>
<comment type="similarity">
    <text evidence="1">Belongs to the globin family.</text>
</comment>
<accession>A0A0P1HT99</accession>
<dbReference type="PANTHER" id="PTHR43396">
    <property type="entry name" value="FLAVOHEMOPROTEIN"/>
    <property type="match status" value="1"/>
</dbReference>
<gene>
    <name evidence="3" type="primary">vhb</name>
    <name evidence="4" type="ORF">K3718_10120</name>
    <name evidence="3" type="ORF">PHA8399_04312</name>
</gene>
<dbReference type="GO" id="GO:0071500">
    <property type="term" value="P:cellular response to nitrosative stress"/>
    <property type="evidence" value="ECO:0007669"/>
    <property type="project" value="TreeGrafter"/>
</dbReference>
<dbReference type="EMBL" id="CP081051">
    <property type="protein sequence ID" value="UWQ39943.1"/>
    <property type="molecule type" value="Genomic_DNA"/>
</dbReference>
<dbReference type="InterPro" id="IPR000971">
    <property type="entry name" value="Globin"/>
</dbReference>
<dbReference type="Pfam" id="PF00042">
    <property type="entry name" value="Globin"/>
    <property type="match status" value="1"/>
</dbReference>
<organism evidence="3 5">
    <name type="scientific">Leisingera aquaemixtae</name>
    <dbReference type="NCBI Taxonomy" id="1396826"/>
    <lineage>
        <taxon>Bacteria</taxon>
        <taxon>Pseudomonadati</taxon>
        <taxon>Pseudomonadota</taxon>
        <taxon>Alphaproteobacteria</taxon>
        <taxon>Rhodobacterales</taxon>
        <taxon>Roseobacteraceae</taxon>
        <taxon>Leisingera</taxon>
    </lineage>
</organism>
<sequence length="138" mass="15739">MTDAELKQLTESYSKLKDEAVRDPAFFYDALFRHAPELRQLFREDLEGQGMKFMTTLGVILAKLDDESAVDPHFQELGKRHASLGVHTSHFAPMEEALVDSLRNALGEEFTPELEALWRRAFEEISARMIQRGGIQNS</sequence>
<evidence type="ECO:0000313" key="5">
    <source>
        <dbReference type="Proteomes" id="UP000051326"/>
    </source>
</evidence>
<name>A0A0P1HT99_9RHOB</name>
<dbReference type="GO" id="GO:0071949">
    <property type="term" value="F:FAD binding"/>
    <property type="evidence" value="ECO:0007669"/>
    <property type="project" value="TreeGrafter"/>
</dbReference>
<reference evidence="3 5" key="1">
    <citation type="submission" date="2015-09" db="EMBL/GenBank/DDBJ databases">
        <authorList>
            <consortium name="Swine Surveillance"/>
        </authorList>
    </citation>
    <scope>NUCLEOTIDE SEQUENCE [LARGE SCALE GENOMIC DNA]</scope>
    <source>
        <strain evidence="3 5">CECT 8399</strain>
    </source>
</reference>
<dbReference type="PROSITE" id="PS01033">
    <property type="entry name" value="GLOBIN"/>
    <property type="match status" value="1"/>
</dbReference>
<reference evidence="4" key="2">
    <citation type="submission" date="2021-08" db="EMBL/GenBank/DDBJ databases">
        <authorList>
            <person name="Nwanade C."/>
            <person name="Wang M."/>
            <person name="Masoudi A."/>
            <person name="Yu Z."/>
            <person name="Liu J."/>
        </authorList>
    </citation>
    <scope>NUCLEOTIDE SEQUENCE</scope>
    <source>
        <strain evidence="4">S166</strain>
    </source>
</reference>
<dbReference type="EMBL" id="CYSR01000040">
    <property type="protein sequence ID" value="CUI02150.1"/>
    <property type="molecule type" value="Genomic_DNA"/>
</dbReference>
<dbReference type="RefSeq" id="WP_058288097.1">
    <property type="nucleotide sequence ID" value="NZ_CP081031.1"/>
</dbReference>
<dbReference type="Proteomes" id="UP001058514">
    <property type="component" value="Chromosome"/>
</dbReference>
<keyword evidence="1" id="KW-0479">Metal-binding</keyword>
<dbReference type="GO" id="GO:0020037">
    <property type="term" value="F:heme binding"/>
    <property type="evidence" value="ECO:0007669"/>
    <property type="project" value="InterPro"/>
</dbReference>
<dbReference type="Gene3D" id="1.10.490.10">
    <property type="entry name" value="Globins"/>
    <property type="match status" value="1"/>
</dbReference>
<evidence type="ECO:0000313" key="3">
    <source>
        <dbReference type="EMBL" id="CUI02150.1"/>
    </source>
</evidence>
<dbReference type="GO" id="GO:0008941">
    <property type="term" value="F:nitric oxide dioxygenase NAD(P)H activity"/>
    <property type="evidence" value="ECO:0007669"/>
    <property type="project" value="TreeGrafter"/>
</dbReference>
<evidence type="ECO:0000313" key="6">
    <source>
        <dbReference type="Proteomes" id="UP001058514"/>
    </source>
</evidence>
<dbReference type="SUPFAM" id="SSF46458">
    <property type="entry name" value="Globin-like"/>
    <property type="match status" value="1"/>
</dbReference>
<proteinExistence type="inferred from homology"/>
<keyword evidence="6" id="KW-1185">Reference proteome</keyword>
<dbReference type="InterPro" id="IPR012292">
    <property type="entry name" value="Globin/Proto"/>
</dbReference>
<dbReference type="Proteomes" id="UP000051326">
    <property type="component" value="Unassembled WGS sequence"/>
</dbReference>
<dbReference type="GO" id="GO:0019825">
    <property type="term" value="F:oxygen binding"/>
    <property type="evidence" value="ECO:0007669"/>
    <property type="project" value="InterPro"/>
</dbReference>
<keyword evidence="1" id="KW-0408">Iron</keyword>
<protein>
    <submittedName>
        <fullName evidence="4">Globin</fullName>
    </submittedName>
    <submittedName>
        <fullName evidence="3">Soluble cytochrome O</fullName>
    </submittedName>
</protein>
<dbReference type="AlphaFoldDB" id="A0A0P1HT99"/>
<keyword evidence="1" id="KW-0561">Oxygen transport</keyword>
<dbReference type="STRING" id="1396826.PHA8399_04312"/>
<dbReference type="GO" id="GO:0046210">
    <property type="term" value="P:nitric oxide catabolic process"/>
    <property type="evidence" value="ECO:0007669"/>
    <property type="project" value="TreeGrafter"/>
</dbReference>
<dbReference type="PANTHER" id="PTHR43396:SF6">
    <property type="entry name" value="ABL201WP"/>
    <property type="match status" value="1"/>
</dbReference>
<dbReference type="GO" id="GO:0005344">
    <property type="term" value="F:oxygen carrier activity"/>
    <property type="evidence" value="ECO:0007669"/>
    <property type="project" value="UniProtKB-KW"/>
</dbReference>
<keyword evidence="1" id="KW-0349">Heme</keyword>
<evidence type="ECO:0000313" key="4">
    <source>
        <dbReference type="EMBL" id="UWQ39943.1"/>
    </source>
</evidence>
<evidence type="ECO:0000256" key="1">
    <source>
        <dbReference type="RuleBase" id="RU000356"/>
    </source>
</evidence>
<dbReference type="InterPro" id="IPR009050">
    <property type="entry name" value="Globin-like_sf"/>
</dbReference>
<keyword evidence="1" id="KW-0813">Transport</keyword>